<evidence type="ECO:0000256" key="1">
    <source>
        <dbReference type="ARBA" id="ARBA00022741"/>
    </source>
</evidence>
<evidence type="ECO:0000313" key="5">
    <source>
        <dbReference type="EMBL" id="ELU04578.1"/>
    </source>
</evidence>
<keyword evidence="2" id="KW-0067">ATP-binding</keyword>
<comment type="similarity">
    <text evidence="3">Belongs to the KTI12 family.</text>
</comment>
<dbReference type="InterPro" id="IPR013641">
    <property type="entry name" value="KTI12/PSTK"/>
</dbReference>
<dbReference type="Gene3D" id="3.40.50.300">
    <property type="entry name" value="P-loop containing nucleotide triphosphate hydrolases"/>
    <property type="match status" value="1"/>
</dbReference>
<name>R7ULA3_CAPTE</name>
<dbReference type="FunFam" id="3.40.50.300:FF:000827">
    <property type="entry name" value="KTI12 chromatin-associated homolog"/>
    <property type="match status" value="1"/>
</dbReference>
<dbReference type="Pfam" id="PF08433">
    <property type="entry name" value="KTI12"/>
    <property type="match status" value="1"/>
</dbReference>
<dbReference type="STRING" id="283909.R7ULA3"/>
<dbReference type="AlphaFoldDB" id="R7ULA3"/>
<gene>
    <name evidence="5" type="ORF">CAPTEDRAFT_178515</name>
</gene>
<reference evidence="7" key="1">
    <citation type="submission" date="2012-12" db="EMBL/GenBank/DDBJ databases">
        <authorList>
            <person name="Hellsten U."/>
            <person name="Grimwood J."/>
            <person name="Chapman J.A."/>
            <person name="Shapiro H."/>
            <person name="Aerts A."/>
            <person name="Otillar R.P."/>
            <person name="Terry A.Y."/>
            <person name="Boore J.L."/>
            <person name="Simakov O."/>
            <person name="Marletaz F."/>
            <person name="Cho S.-J."/>
            <person name="Edsinger-Gonzales E."/>
            <person name="Havlak P."/>
            <person name="Kuo D.-H."/>
            <person name="Larsson T."/>
            <person name="Lv J."/>
            <person name="Arendt D."/>
            <person name="Savage R."/>
            <person name="Osoegawa K."/>
            <person name="de Jong P."/>
            <person name="Lindberg D.R."/>
            <person name="Seaver E.C."/>
            <person name="Weisblat D.A."/>
            <person name="Putnam N.H."/>
            <person name="Grigoriev I.V."/>
            <person name="Rokhsar D.S."/>
        </authorList>
    </citation>
    <scope>NUCLEOTIDE SEQUENCE</scope>
    <source>
        <strain evidence="7">I ESC-2004</strain>
    </source>
</reference>
<dbReference type="GO" id="GO:0006357">
    <property type="term" value="P:regulation of transcription by RNA polymerase II"/>
    <property type="evidence" value="ECO:0007669"/>
    <property type="project" value="UniProtKB-ARBA"/>
</dbReference>
<dbReference type="Proteomes" id="UP000014760">
    <property type="component" value="Unassembled WGS sequence"/>
</dbReference>
<dbReference type="InterPro" id="IPR027417">
    <property type="entry name" value="P-loop_NTPase"/>
</dbReference>
<keyword evidence="1" id="KW-0547">Nucleotide-binding</keyword>
<reference evidence="5 7" key="2">
    <citation type="journal article" date="2013" name="Nature">
        <title>Insights into bilaterian evolution from three spiralian genomes.</title>
        <authorList>
            <person name="Simakov O."/>
            <person name="Marletaz F."/>
            <person name="Cho S.J."/>
            <person name="Edsinger-Gonzales E."/>
            <person name="Havlak P."/>
            <person name="Hellsten U."/>
            <person name="Kuo D.H."/>
            <person name="Larsson T."/>
            <person name="Lv J."/>
            <person name="Arendt D."/>
            <person name="Savage R."/>
            <person name="Osoegawa K."/>
            <person name="de Jong P."/>
            <person name="Grimwood J."/>
            <person name="Chapman J.A."/>
            <person name="Shapiro H."/>
            <person name="Aerts A."/>
            <person name="Otillar R.P."/>
            <person name="Terry A.Y."/>
            <person name="Boore J.L."/>
            <person name="Grigoriev I.V."/>
            <person name="Lindberg D.R."/>
            <person name="Seaver E.C."/>
            <person name="Weisblat D.A."/>
            <person name="Putnam N.H."/>
            <person name="Rokhsar D.S."/>
        </authorList>
    </citation>
    <scope>NUCLEOTIDE SEQUENCE</scope>
    <source>
        <strain evidence="5 7">I ESC-2004</strain>
    </source>
</reference>
<accession>R7ULA3</accession>
<keyword evidence="7" id="KW-1185">Reference proteome</keyword>
<evidence type="ECO:0000313" key="7">
    <source>
        <dbReference type="Proteomes" id="UP000014760"/>
    </source>
</evidence>
<evidence type="ECO:0000256" key="4">
    <source>
        <dbReference type="ARBA" id="ARBA00026170"/>
    </source>
</evidence>
<dbReference type="SUPFAM" id="SSF52540">
    <property type="entry name" value="P-loop containing nucleoside triphosphate hydrolases"/>
    <property type="match status" value="1"/>
</dbReference>
<proteinExistence type="inferred from homology"/>
<evidence type="ECO:0000313" key="6">
    <source>
        <dbReference type="EnsemblMetazoa" id="CapteP178515"/>
    </source>
</evidence>
<dbReference type="EnsemblMetazoa" id="CapteT178515">
    <property type="protein sequence ID" value="CapteP178515"/>
    <property type="gene ID" value="CapteG178515"/>
</dbReference>
<evidence type="ECO:0000256" key="3">
    <source>
        <dbReference type="ARBA" id="ARBA00025768"/>
    </source>
</evidence>
<dbReference type="EMBL" id="KB302197">
    <property type="protein sequence ID" value="ELU04578.1"/>
    <property type="molecule type" value="Genomic_DNA"/>
</dbReference>
<dbReference type="FunCoup" id="R7ULA3">
    <property type="interactions" value="929"/>
</dbReference>
<dbReference type="PANTHER" id="PTHR12435">
    <property type="match status" value="1"/>
</dbReference>
<evidence type="ECO:0000256" key="2">
    <source>
        <dbReference type="ARBA" id="ARBA00022840"/>
    </source>
</evidence>
<dbReference type="OMA" id="THSRWDK"/>
<dbReference type="OrthoDB" id="9972657at2759"/>
<organism evidence="5">
    <name type="scientific">Capitella teleta</name>
    <name type="common">Polychaete worm</name>
    <dbReference type="NCBI Taxonomy" id="283909"/>
    <lineage>
        <taxon>Eukaryota</taxon>
        <taxon>Metazoa</taxon>
        <taxon>Spiralia</taxon>
        <taxon>Lophotrochozoa</taxon>
        <taxon>Annelida</taxon>
        <taxon>Polychaeta</taxon>
        <taxon>Sedentaria</taxon>
        <taxon>Scolecida</taxon>
        <taxon>Capitellidae</taxon>
        <taxon>Capitella</taxon>
    </lineage>
</organism>
<dbReference type="HOGENOM" id="CLU_027147_1_0_1"/>
<dbReference type="GO" id="GO:0005524">
    <property type="term" value="F:ATP binding"/>
    <property type="evidence" value="ECO:0007669"/>
    <property type="project" value="UniProtKB-KW"/>
</dbReference>
<reference evidence="6" key="3">
    <citation type="submission" date="2015-06" db="UniProtKB">
        <authorList>
            <consortium name="EnsemblMetazoa"/>
        </authorList>
    </citation>
    <scope>IDENTIFICATION</scope>
</reference>
<protein>
    <recommendedName>
        <fullName evidence="4">Protein KTI12 homolog</fullName>
    </recommendedName>
</protein>
<sequence length="275" mass="31520">MPFVLMCGFPSSGKSTRCRELKRIIEDREKVNVHVFGDADLSIGKNETFADSRIEKEQRGHLKAYVQRKINKDDVVILDSGNYIKGFRYELYCMTKSAQSPHCVIHCNTAPDTAWQWNTSRPAEDQYTKEIFDALVMRFEAPENRNRWDSPLFLLNPEDELPSEAICDALIRKKAPPPNLSTQSQPLSSSNFIHELDKITQNTVQFILESQKTCIVGDTIKIPGATDKLMLVKVLTLAELQRTRRQFINFCRMHPTDDSTKIGNMFIQFITTSLK</sequence>
<dbReference type="GO" id="GO:0006400">
    <property type="term" value="P:tRNA modification"/>
    <property type="evidence" value="ECO:0007669"/>
    <property type="project" value="UniProtKB-ARBA"/>
</dbReference>
<dbReference type="EMBL" id="AMQN01001390">
    <property type="status" value="NOT_ANNOTATED_CDS"/>
    <property type="molecule type" value="Genomic_DNA"/>
</dbReference>